<evidence type="ECO:0000313" key="5">
    <source>
        <dbReference type="Proteomes" id="UP000029221"/>
    </source>
</evidence>
<dbReference type="EMBL" id="BBML01000005">
    <property type="protein sequence ID" value="GAK97303.1"/>
    <property type="molecule type" value="Genomic_DNA"/>
</dbReference>
<dbReference type="eggNOG" id="COG0729">
    <property type="taxonomic scope" value="Bacteria"/>
</dbReference>
<comment type="caution">
    <text evidence="4">The sequence shown here is derived from an EMBL/GenBank/DDBJ whole genome shotgun (WGS) entry which is preliminary data.</text>
</comment>
<keyword evidence="2" id="KW-0472">Membrane</keyword>
<dbReference type="STRING" id="319236.BST91_01765"/>
<accession>A0A090Q6C1</accession>
<name>A0A090Q6C1_9FLAO</name>
<proteinExistence type="predicted"/>
<feature type="domain" description="Bacterial surface antigen (D15)" evidence="3">
    <location>
        <begin position="265"/>
        <end position="512"/>
    </location>
</feature>
<evidence type="ECO:0000256" key="2">
    <source>
        <dbReference type="ARBA" id="ARBA00023136"/>
    </source>
</evidence>
<gene>
    <name evidence="4" type="ORF">JCM19294_1349</name>
</gene>
<evidence type="ECO:0000313" key="4">
    <source>
        <dbReference type="EMBL" id="GAK97303.1"/>
    </source>
</evidence>
<dbReference type="GO" id="GO:0019867">
    <property type="term" value="C:outer membrane"/>
    <property type="evidence" value="ECO:0007669"/>
    <property type="project" value="InterPro"/>
</dbReference>
<protein>
    <recommendedName>
        <fullName evidence="3">Bacterial surface antigen (D15) domain-containing protein</fullName>
    </recommendedName>
</protein>
<evidence type="ECO:0000259" key="3">
    <source>
        <dbReference type="Pfam" id="PF01103"/>
    </source>
</evidence>
<dbReference type="Proteomes" id="UP000029221">
    <property type="component" value="Unassembled WGS sequence"/>
</dbReference>
<dbReference type="Pfam" id="PF01103">
    <property type="entry name" value="Omp85"/>
    <property type="match status" value="1"/>
</dbReference>
<dbReference type="Gene3D" id="2.40.160.50">
    <property type="entry name" value="membrane protein fhac: a member of the omp85/tpsb transporter family"/>
    <property type="match status" value="1"/>
</dbReference>
<dbReference type="InterPro" id="IPR000184">
    <property type="entry name" value="Bac_surfAg_D15"/>
</dbReference>
<keyword evidence="5" id="KW-1185">Reference proteome</keyword>
<comment type="subcellular location">
    <subcellularLocation>
        <location evidence="1">Membrane</location>
    </subcellularLocation>
</comment>
<organism evidence="4 5">
    <name type="scientific">Nonlabens tegetincola</name>
    <dbReference type="NCBI Taxonomy" id="323273"/>
    <lineage>
        <taxon>Bacteria</taxon>
        <taxon>Pseudomonadati</taxon>
        <taxon>Bacteroidota</taxon>
        <taxon>Flavobacteriia</taxon>
        <taxon>Flavobacteriales</taxon>
        <taxon>Flavobacteriaceae</taxon>
        <taxon>Nonlabens</taxon>
    </lineage>
</organism>
<evidence type="ECO:0000256" key="1">
    <source>
        <dbReference type="ARBA" id="ARBA00004370"/>
    </source>
</evidence>
<sequence>MSLLYSQQFDIFNFIYSNSQKTTDTIVISSNSFEESKRKSDSIIKHYQNIGYIRLQHTSINQNKTNRYSRSIFLNQPIKGINVRIPKDYYSKYEFLKSTLSRKREIKIPFKHKDSLLNLITNSFSEQGFVFTETKLLFLKETQDTLFSRLTSSTSEKRRIDNIEVKGYKKFPKKIIKSQIINKSFTPKLSTAINKKINSIPFIESTRNSELLFQENSTTLYLYLKKKNINTAEGLLGFNNNNGKLELNGYLDLYLENNFDSAERFQLTYRNDQEDQTRVHSAFTIPYVAQSNFGLGASLEIVRRDSTYQRNNFEIGTSYKIDWNNTITLNYESQNTTDSGTILSLNNLETDRSGLNIGYRLEKWSTDLLHRQNLIFQLKIGTGTRELPEDKENYLNIDATITKLWHLSNRSKILSSLKSQILKTDKIQFNELYQLGGNNSIRGFNQNSIDSSQYATLLLEYRYNLSPTLYINSITDAGIFQSFIDDKAEYLTGFGVGVGILTNSGILSLNIASGNFGDANFNITNLIGHIEYKVLF</sequence>
<reference evidence="4" key="1">
    <citation type="journal article" date="2014" name="Genome Announc.">
        <title>Draft Genome Sequences of Marine Flavobacterium Nonlabens Strains NR17, NR24, NR27, NR32, NR33, and Ara13.</title>
        <authorList>
            <person name="Nakanishi M."/>
            <person name="Meirelles P."/>
            <person name="Suzuki R."/>
            <person name="Takatani N."/>
            <person name="Mino S."/>
            <person name="Suda W."/>
            <person name="Oshima K."/>
            <person name="Hattori M."/>
            <person name="Ohkuma M."/>
            <person name="Hosokawa M."/>
            <person name="Miyashita K."/>
            <person name="Thompson F.L."/>
            <person name="Niwa A."/>
            <person name="Sawabe T."/>
            <person name="Sawabe T."/>
        </authorList>
    </citation>
    <scope>NUCLEOTIDE SEQUENCE [LARGE SCALE GENOMIC DNA]</scope>
    <source>
        <strain evidence="4">JCM 19294</strain>
    </source>
</reference>
<dbReference type="AlphaFoldDB" id="A0A090Q6C1"/>